<proteinExistence type="predicted"/>
<dbReference type="Proteomes" id="UP000757435">
    <property type="component" value="Unassembled WGS sequence"/>
</dbReference>
<dbReference type="AlphaFoldDB" id="A0A951QD87"/>
<evidence type="ECO:0000313" key="2">
    <source>
        <dbReference type="Proteomes" id="UP000757435"/>
    </source>
</evidence>
<evidence type="ECO:0000313" key="1">
    <source>
        <dbReference type="EMBL" id="MBW4660419.1"/>
    </source>
</evidence>
<reference evidence="1" key="1">
    <citation type="submission" date="2021-05" db="EMBL/GenBank/DDBJ databases">
        <authorList>
            <person name="Pietrasiak N."/>
            <person name="Ward R."/>
            <person name="Stajich J.E."/>
            <person name="Kurbessoian T."/>
        </authorList>
    </citation>
    <scope>NUCLEOTIDE SEQUENCE</scope>
    <source>
        <strain evidence="1">UHER 2000/2452</strain>
    </source>
</reference>
<comment type="caution">
    <text evidence="1">The sequence shown here is derived from an EMBL/GenBank/DDBJ whole genome shotgun (WGS) entry which is preliminary data.</text>
</comment>
<gene>
    <name evidence="1" type="ORF">KME15_17235</name>
</gene>
<protein>
    <submittedName>
        <fullName evidence="1">Uncharacterized protein</fullName>
    </submittedName>
</protein>
<name>A0A951QD87_9CYAN</name>
<dbReference type="EMBL" id="JAHHHD010000020">
    <property type="protein sequence ID" value="MBW4660419.1"/>
    <property type="molecule type" value="Genomic_DNA"/>
</dbReference>
<sequence length="86" mass="9719">MSEQNYITIELPRGVPQPRFKFFQQVQFEQDWGQIVGIQFVSSNSSWADKLGLGWNYTLQLAPGSPSAKNTSIAVVEELALEEWEG</sequence>
<organism evidence="1 2">
    <name type="scientific">Drouetiella hepatica Uher 2000/2452</name>
    <dbReference type="NCBI Taxonomy" id="904376"/>
    <lineage>
        <taxon>Bacteria</taxon>
        <taxon>Bacillati</taxon>
        <taxon>Cyanobacteriota</taxon>
        <taxon>Cyanophyceae</taxon>
        <taxon>Oculatellales</taxon>
        <taxon>Oculatellaceae</taxon>
        <taxon>Drouetiella</taxon>
    </lineage>
</organism>
<accession>A0A951QD87</accession>
<reference evidence="1" key="2">
    <citation type="journal article" date="2022" name="Microbiol. Resour. Announc.">
        <title>Metagenome Sequencing to Explore Phylogenomics of Terrestrial Cyanobacteria.</title>
        <authorList>
            <person name="Ward R.D."/>
            <person name="Stajich J.E."/>
            <person name="Johansen J.R."/>
            <person name="Huntemann M."/>
            <person name="Clum A."/>
            <person name="Foster B."/>
            <person name="Foster B."/>
            <person name="Roux S."/>
            <person name="Palaniappan K."/>
            <person name="Varghese N."/>
            <person name="Mukherjee S."/>
            <person name="Reddy T.B.K."/>
            <person name="Daum C."/>
            <person name="Copeland A."/>
            <person name="Chen I.A."/>
            <person name="Ivanova N.N."/>
            <person name="Kyrpides N.C."/>
            <person name="Shapiro N."/>
            <person name="Eloe-Fadrosh E.A."/>
            <person name="Pietrasiak N."/>
        </authorList>
    </citation>
    <scope>NUCLEOTIDE SEQUENCE</scope>
    <source>
        <strain evidence="1">UHER 2000/2452</strain>
    </source>
</reference>